<keyword evidence="3" id="KW-0342">GTP-binding</keyword>
<dbReference type="AlphaFoldDB" id="A0A2C9KRW3"/>
<proteinExistence type="inferred from homology"/>
<feature type="domain" description="AIG1-type G" evidence="4">
    <location>
        <begin position="6"/>
        <end position="212"/>
    </location>
</feature>
<evidence type="ECO:0000256" key="3">
    <source>
        <dbReference type="ARBA" id="ARBA00023134"/>
    </source>
</evidence>
<keyword evidence="2" id="KW-0547">Nucleotide-binding</keyword>
<dbReference type="InterPro" id="IPR045058">
    <property type="entry name" value="GIMA/IAN/Toc"/>
</dbReference>
<dbReference type="Pfam" id="PF04548">
    <property type="entry name" value="AIG1"/>
    <property type="match status" value="1"/>
</dbReference>
<sequence length="379" mass="43643">MSQDSQKTVSLILLGSPGNGKSATGNSIIGKPVFKTAAGTSTNLSSSVMESCIYEDLKVNVVDVPGVQADQSPEDSLNSFIELLDQAFKLCSNKFNALVIVLKYGQRFTRQESDLIRFVKGVLGKNVIRDFGICIVTHGDNFEQDEDNESFEHWCEMQEGDIKSLFTECNYRCVLLNNRSKDLNTTKSQINSIMRNIGVQMEYSEKEKIAAKNDLQKLIVETKAPKIKQETMNFIQEKRELIVNIQAYLNLQKQIFDYKKVLSDLEQFEKSLIEKYGEPEYIQEPLSMIKIFQLEVASKIKNCEFSQQMKQQPISSGSKYMPRVETHFDGRSEIRRVEDPLYAPQRSSLHEQSDDHETFFQKIIRWILVIWTYFRNFLN</sequence>
<dbReference type="VEuPathDB" id="VectorBase:BGLAX_032248"/>
<accession>A0A2C9KRW3</accession>
<reference evidence="5" key="1">
    <citation type="submission" date="2020-05" db="UniProtKB">
        <authorList>
            <consortium name="EnsemblMetazoa"/>
        </authorList>
    </citation>
    <scope>IDENTIFICATION</scope>
    <source>
        <strain evidence="5">BB02</strain>
    </source>
</reference>
<dbReference type="InterPro" id="IPR027417">
    <property type="entry name" value="P-loop_NTPase"/>
</dbReference>
<dbReference type="EnsemblMetazoa" id="BGLB022832-RA">
    <property type="protein sequence ID" value="BGLB022832-PA"/>
    <property type="gene ID" value="BGLB022832"/>
</dbReference>
<dbReference type="VEuPathDB" id="VectorBase:BGLB022832"/>
<dbReference type="STRING" id="6526.A0A2C9KRW3"/>
<protein>
    <recommendedName>
        <fullName evidence="4">AIG1-type G domain-containing protein</fullName>
    </recommendedName>
</protein>
<comment type="similarity">
    <text evidence="1">Belongs to the TRAFAC class TrmE-Era-EngA-EngB-Septin-like GTPase superfamily. AIG1/Toc34/Toc159-like paraseptin GTPase family. IAN subfamily.</text>
</comment>
<name>A0A2C9KRW3_BIOGL</name>
<evidence type="ECO:0000313" key="6">
    <source>
        <dbReference type="Proteomes" id="UP000076420"/>
    </source>
</evidence>
<dbReference type="InterPro" id="IPR006703">
    <property type="entry name" value="G_AIG1"/>
</dbReference>
<dbReference type="GO" id="GO:0005525">
    <property type="term" value="F:GTP binding"/>
    <property type="evidence" value="ECO:0007669"/>
    <property type="project" value="UniProtKB-KW"/>
</dbReference>
<gene>
    <name evidence="5" type="primary">106078294</name>
</gene>
<dbReference type="PANTHER" id="PTHR10903:SF184">
    <property type="entry name" value="GTP-BINDING PROTEIN A"/>
    <property type="match status" value="1"/>
</dbReference>
<evidence type="ECO:0000259" key="4">
    <source>
        <dbReference type="PROSITE" id="PS51720"/>
    </source>
</evidence>
<dbReference type="KEGG" id="bgt:106078294"/>
<dbReference type="SUPFAM" id="SSF52540">
    <property type="entry name" value="P-loop containing nucleoside triphosphate hydrolases"/>
    <property type="match status" value="1"/>
</dbReference>
<dbReference type="PROSITE" id="PS51720">
    <property type="entry name" value="G_AIG1"/>
    <property type="match status" value="1"/>
</dbReference>
<evidence type="ECO:0000313" key="5">
    <source>
        <dbReference type="EnsemblMetazoa" id="BGLB022832-PA"/>
    </source>
</evidence>
<dbReference type="Gene3D" id="3.40.50.300">
    <property type="entry name" value="P-loop containing nucleotide triphosphate hydrolases"/>
    <property type="match status" value="1"/>
</dbReference>
<organism evidence="5 6">
    <name type="scientific">Biomphalaria glabrata</name>
    <name type="common">Bloodfluke planorb</name>
    <name type="synonym">Freshwater snail</name>
    <dbReference type="NCBI Taxonomy" id="6526"/>
    <lineage>
        <taxon>Eukaryota</taxon>
        <taxon>Metazoa</taxon>
        <taxon>Spiralia</taxon>
        <taxon>Lophotrochozoa</taxon>
        <taxon>Mollusca</taxon>
        <taxon>Gastropoda</taxon>
        <taxon>Heterobranchia</taxon>
        <taxon>Euthyneura</taxon>
        <taxon>Panpulmonata</taxon>
        <taxon>Hygrophila</taxon>
        <taxon>Lymnaeoidea</taxon>
        <taxon>Planorbidae</taxon>
        <taxon>Biomphalaria</taxon>
    </lineage>
</organism>
<dbReference type="PANTHER" id="PTHR10903">
    <property type="entry name" value="GTPASE, IMAP FAMILY MEMBER-RELATED"/>
    <property type="match status" value="1"/>
</dbReference>
<dbReference type="Proteomes" id="UP000076420">
    <property type="component" value="Unassembled WGS sequence"/>
</dbReference>
<evidence type="ECO:0000256" key="2">
    <source>
        <dbReference type="ARBA" id="ARBA00022741"/>
    </source>
</evidence>
<evidence type="ECO:0000256" key="1">
    <source>
        <dbReference type="ARBA" id="ARBA00008535"/>
    </source>
</evidence>